<feature type="transmembrane region" description="Helical" evidence="1">
    <location>
        <begin position="125"/>
        <end position="147"/>
    </location>
</feature>
<dbReference type="AlphaFoldDB" id="A0A840UGG3"/>
<sequence length="184" mass="20996">MRDWLPRIAIGLLSLGYPLAVYFMLQYGGAASVAWLLLPIALLHGVRALRGQRSGWWWLLACVVLTGWSWVQQSAIGVKFYPVVISAGLLLVFGWSLWFPPTVVERLARLKEPDLPPSGVAYTRNVTRIWCGYFIVNGVIATATVFAEDWVWTLYNGFISYLLMGLLFAGEWLFRQYYRSQRND</sequence>
<feature type="transmembrane region" description="Helical" evidence="1">
    <location>
        <begin position="83"/>
        <end position="104"/>
    </location>
</feature>
<feature type="transmembrane region" description="Helical" evidence="1">
    <location>
        <begin position="20"/>
        <end position="43"/>
    </location>
</feature>
<name>A0A840UGG3_9GAMM</name>
<dbReference type="EMBL" id="JACHFE010000002">
    <property type="protein sequence ID" value="MBB5320256.1"/>
    <property type="molecule type" value="Genomic_DNA"/>
</dbReference>
<accession>A0A840UGG3</accession>
<evidence type="ECO:0000313" key="2">
    <source>
        <dbReference type="EMBL" id="MBB5320256.1"/>
    </source>
</evidence>
<evidence type="ECO:0000313" key="3">
    <source>
        <dbReference type="Proteomes" id="UP000591735"/>
    </source>
</evidence>
<keyword evidence="1" id="KW-1133">Transmembrane helix</keyword>
<gene>
    <name evidence="2" type="ORF">HNR38_000728</name>
</gene>
<reference evidence="2 3" key="1">
    <citation type="submission" date="2020-08" db="EMBL/GenBank/DDBJ databases">
        <title>Genomic Encyclopedia of Type Strains, Phase IV (KMG-IV): sequencing the most valuable type-strain genomes for metagenomic binning, comparative biology and taxonomic classification.</title>
        <authorList>
            <person name="Goeker M."/>
        </authorList>
    </citation>
    <scope>NUCLEOTIDE SEQUENCE [LARGE SCALE GENOMIC DNA]</scope>
    <source>
        <strain evidence="2 3">DSM 22359</strain>
    </source>
</reference>
<organism evidence="2 3">
    <name type="scientific">Marinobacter oulmenensis</name>
    <dbReference type="NCBI Taxonomy" id="643747"/>
    <lineage>
        <taxon>Bacteria</taxon>
        <taxon>Pseudomonadati</taxon>
        <taxon>Pseudomonadota</taxon>
        <taxon>Gammaproteobacteria</taxon>
        <taxon>Pseudomonadales</taxon>
        <taxon>Marinobacteraceae</taxon>
        <taxon>Marinobacter</taxon>
    </lineage>
</organism>
<protein>
    <submittedName>
        <fullName evidence="2">Putative membrane protein</fullName>
    </submittedName>
</protein>
<comment type="caution">
    <text evidence="2">The sequence shown here is derived from an EMBL/GenBank/DDBJ whole genome shotgun (WGS) entry which is preliminary data.</text>
</comment>
<feature type="transmembrane region" description="Helical" evidence="1">
    <location>
        <begin position="153"/>
        <end position="174"/>
    </location>
</feature>
<keyword evidence="1" id="KW-0472">Membrane</keyword>
<proteinExistence type="predicted"/>
<keyword evidence="1" id="KW-0812">Transmembrane</keyword>
<feature type="transmembrane region" description="Helical" evidence="1">
    <location>
        <begin position="55"/>
        <end position="71"/>
    </location>
</feature>
<keyword evidence="3" id="KW-1185">Reference proteome</keyword>
<dbReference type="RefSeq" id="WP_221275664.1">
    <property type="nucleotide sequence ID" value="NZ_JACHFE010000002.1"/>
</dbReference>
<evidence type="ECO:0000256" key="1">
    <source>
        <dbReference type="SAM" id="Phobius"/>
    </source>
</evidence>
<dbReference type="Proteomes" id="UP000591735">
    <property type="component" value="Unassembled WGS sequence"/>
</dbReference>